<dbReference type="InterPro" id="IPR036249">
    <property type="entry name" value="Thioredoxin-like_sf"/>
</dbReference>
<evidence type="ECO:0000256" key="1">
    <source>
        <dbReference type="SAM" id="MobiDB-lite"/>
    </source>
</evidence>
<evidence type="ECO:0000259" key="2">
    <source>
        <dbReference type="Pfam" id="PF01323"/>
    </source>
</evidence>
<feature type="compositionally biased region" description="Gly residues" evidence="1">
    <location>
        <begin position="225"/>
        <end position="241"/>
    </location>
</feature>
<gene>
    <name evidence="3" type="ORF">BDCG_07603</name>
</gene>
<dbReference type="GeneID" id="69029310"/>
<keyword evidence="4" id="KW-1185">Reference proteome</keyword>
<dbReference type="SUPFAM" id="SSF52833">
    <property type="entry name" value="Thioredoxin-like"/>
    <property type="match status" value="1"/>
</dbReference>
<evidence type="ECO:0000313" key="3">
    <source>
        <dbReference type="EMBL" id="EEQ92483.1"/>
    </source>
</evidence>
<dbReference type="Proteomes" id="UP000002039">
    <property type="component" value="Unassembled WGS sequence"/>
</dbReference>
<sequence>MAVITIDIISDVICPWCFIGYRDLQKAISLYQKTYPGGSKDEFQLSWKPYFIDQEPPKESVLIQDRMLRKMGPQMTEAAQTRLKRVGAALGINFKFGGSMGSSRLAHVLLHTTAAEKGLVMQSKVSEMLFQYQFEREEDVSCVDTLVRAAVEVGLGEGEVREWLAGEGAGRGVVEVIEEEGRRVREEGVKGVPHFVIGGSYHVDGAVDVGEFFEKVVEVREGRGGEGGGSGTAGGGSGTAGGTCSSSREGGGMDTC</sequence>
<feature type="region of interest" description="Disordered" evidence="1">
    <location>
        <begin position="221"/>
        <end position="256"/>
    </location>
</feature>
<dbReference type="CDD" id="cd03024">
    <property type="entry name" value="DsbA_FrnE"/>
    <property type="match status" value="1"/>
</dbReference>
<accession>A0ABP2F7P7</accession>
<dbReference type="PANTHER" id="PTHR13887:SF41">
    <property type="entry name" value="THIOREDOXIN SUPERFAMILY PROTEIN"/>
    <property type="match status" value="1"/>
</dbReference>
<reference evidence="4" key="1">
    <citation type="journal article" date="2015" name="PLoS Genet.">
        <title>The dynamic genome and transcriptome of the human fungal pathogen Blastomyces and close relative Emmonsia.</title>
        <authorList>
            <person name="Munoz J.F."/>
            <person name="Gauthier G.M."/>
            <person name="Desjardins C.A."/>
            <person name="Gallo J.E."/>
            <person name="Holder J."/>
            <person name="Sullivan T.D."/>
            <person name="Marty A.J."/>
            <person name="Carmen J.C."/>
            <person name="Chen Z."/>
            <person name="Ding L."/>
            <person name="Gujja S."/>
            <person name="Magrini V."/>
            <person name="Misas E."/>
            <person name="Mitreva M."/>
            <person name="Priest M."/>
            <person name="Saif S."/>
            <person name="Whiston E.A."/>
            <person name="Young S."/>
            <person name="Zeng Q."/>
            <person name="Goldman W.E."/>
            <person name="Mardis E.R."/>
            <person name="Taylor J.W."/>
            <person name="McEwen J.G."/>
            <person name="Clay O.K."/>
            <person name="Klein B.S."/>
            <person name="Cuomo C.A."/>
        </authorList>
    </citation>
    <scope>NUCLEOTIDE SEQUENCE [LARGE SCALE GENOMIC DNA]</scope>
    <source>
        <strain evidence="4">ER-3 / ATCC MYA-2586</strain>
    </source>
</reference>
<name>A0ABP2F7P7_AJEDR</name>
<dbReference type="EMBL" id="EQ999981">
    <property type="protein sequence ID" value="EEQ92483.1"/>
    <property type="molecule type" value="Genomic_DNA"/>
</dbReference>
<dbReference type="RefSeq" id="XP_045278798.1">
    <property type="nucleotide sequence ID" value="XM_045423390.1"/>
</dbReference>
<evidence type="ECO:0000313" key="4">
    <source>
        <dbReference type="Proteomes" id="UP000002039"/>
    </source>
</evidence>
<organism evidence="3 4">
    <name type="scientific">Ajellomyces dermatitidis (strain ER-3 / ATCC MYA-2586)</name>
    <name type="common">Blastomyces dermatitidis</name>
    <dbReference type="NCBI Taxonomy" id="559297"/>
    <lineage>
        <taxon>Eukaryota</taxon>
        <taxon>Fungi</taxon>
        <taxon>Dikarya</taxon>
        <taxon>Ascomycota</taxon>
        <taxon>Pezizomycotina</taxon>
        <taxon>Eurotiomycetes</taxon>
        <taxon>Eurotiomycetidae</taxon>
        <taxon>Onygenales</taxon>
        <taxon>Ajellomycetaceae</taxon>
        <taxon>Blastomyces</taxon>
    </lineage>
</organism>
<dbReference type="InterPro" id="IPR001853">
    <property type="entry name" value="DSBA-like_thioredoxin_dom"/>
</dbReference>
<protein>
    <recommendedName>
        <fullName evidence="2">DSBA-like thioredoxin domain-containing protein</fullName>
    </recommendedName>
</protein>
<proteinExistence type="predicted"/>
<dbReference type="PANTHER" id="PTHR13887">
    <property type="entry name" value="GLUTATHIONE S-TRANSFERASE KAPPA"/>
    <property type="match status" value="1"/>
</dbReference>
<dbReference type="Gene3D" id="3.40.30.10">
    <property type="entry name" value="Glutaredoxin"/>
    <property type="match status" value="1"/>
</dbReference>
<dbReference type="Pfam" id="PF01323">
    <property type="entry name" value="DSBA"/>
    <property type="match status" value="1"/>
</dbReference>
<feature type="domain" description="DSBA-like thioredoxin" evidence="2">
    <location>
        <begin position="5"/>
        <end position="211"/>
    </location>
</feature>